<sequence length="60" mass="6851">MKGKVFKCFFGTRPEAIKMAPLVHTLSADERFISKVCVTAQHREMLDQVLSLLILRLTMT</sequence>
<dbReference type="InterPro" id="IPR029767">
    <property type="entry name" value="WecB-like"/>
</dbReference>
<protein>
    <submittedName>
        <fullName evidence="1">UDP-N-acetylglucosamine 2-epimerase</fullName>
        <ecNumber evidence="1">5.1.3.14</ecNumber>
    </submittedName>
</protein>
<evidence type="ECO:0000313" key="2">
    <source>
        <dbReference type="Proteomes" id="UP000838672"/>
    </source>
</evidence>
<organism evidence="1 2">
    <name type="scientific">Vibrio stylophorae</name>
    <dbReference type="NCBI Taxonomy" id="659351"/>
    <lineage>
        <taxon>Bacteria</taxon>
        <taxon>Pseudomonadati</taxon>
        <taxon>Pseudomonadota</taxon>
        <taxon>Gammaproteobacteria</taxon>
        <taxon>Vibrionales</taxon>
        <taxon>Vibrionaceae</taxon>
        <taxon>Vibrio</taxon>
    </lineage>
</organism>
<keyword evidence="1" id="KW-0413">Isomerase</keyword>
<gene>
    <name evidence="1" type="primary">wecB_2</name>
    <name evidence="1" type="ORF">VST7929_03319</name>
</gene>
<dbReference type="EC" id="5.1.3.14" evidence="1"/>
<dbReference type="PANTHER" id="PTHR43174">
    <property type="entry name" value="UDP-N-ACETYLGLUCOSAMINE 2-EPIMERASE"/>
    <property type="match status" value="1"/>
</dbReference>
<dbReference type="PANTHER" id="PTHR43174:SF2">
    <property type="entry name" value="UDP-N-ACETYLGLUCOSAMINE 2-EPIMERASE"/>
    <property type="match status" value="1"/>
</dbReference>
<comment type="caution">
    <text evidence="1">The sequence shown here is derived from an EMBL/GenBank/DDBJ whole genome shotgun (WGS) entry which is preliminary data.</text>
</comment>
<dbReference type="Gene3D" id="3.40.50.2000">
    <property type="entry name" value="Glycogen Phosphorylase B"/>
    <property type="match status" value="1"/>
</dbReference>
<dbReference type="GO" id="GO:0008761">
    <property type="term" value="F:UDP-N-acetylglucosamine 2-epimerase activity"/>
    <property type="evidence" value="ECO:0007669"/>
    <property type="project" value="UniProtKB-EC"/>
</dbReference>
<keyword evidence="2" id="KW-1185">Reference proteome</keyword>
<dbReference type="EMBL" id="CAKLDI010000003">
    <property type="protein sequence ID" value="CAH0536312.1"/>
    <property type="molecule type" value="Genomic_DNA"/>
</dbReference>
<dbReference type="SUPFAM" id="SSF53756">
    <property type="entry name" value="UDP-Glycosyltransferase/glycogen phosphorylase"/>
    <property type="match status" value="1"/>
</dbReference>
<evidence type="ECO:0000313" key="1">
    <source>
        <dbReference type="EMBL" id="CAH0536312.1"/>
    </source>
</evidence>
<reference evidence="1" key="1">
    <citation type="submission" date="2021-11" db="EMBL/GenBank/DDBJ databases">
        <authorList>
            <person name="Rodrigo-Torres L."/>
            <person name="Arahal R. D."/>
            <person name="Lucena T."/>
        </authorList>
    </citation>
    <scope>NUCLEOTIDE SEQUENCE</scope>
    <source>
        <strain evidence="1">CECT 7929</strain>
    </source>
</reference>
<dbReference type="Proteomes" id="UP000838672">
    <property type="component" value="Unassembled WGS sequence"/>
</dbReference>
<name>A0ABM8ZZF2_9VIBR</name>
<proteinExistence type="predicted"/>
<accession>A0ABM8ZZF2</accession>